<feature type="region of interest" description="Disordered" evidence="3">
    <location>
        <begin position="348"/>
        <end position="423"/>
    </location>
</feature>
<dbReference type="SUPFAM" id="SSF48350">
    <property type="entry name" value="GTPase activation domain, GAP"/>
    <property type="match status" value="1"/>
</dbReference>
<comment type="subcellular location">
    <subcellularLocation>
        <location evidence="1">Cytoplasm</location>
    </subcellularLocation>
</comment>
<keyword evidence="2" id="KW-0963">Cytoplasm</keyword>
<dbReference type="CDD" id="cd00159">
    <property type="entry name" value="RhoGAP"/>
    <property type="match status" value="1"/>
</dbReference>
<dbReference type="PROSITE" id="PS50238">
    <property type="entry name" value="RHOGAP"/>
    <property type="match status" value="1"/>
</dbReference>
<dbReference type="Proteomes" id="UP000007797">
    <property type="component" value="Unassembled WGS sequence"/>
</dbReference>
<name>F4PMV1_CACFS</name>
<sequence>MSAGSDASVWRTVANSAFSPPPIVSSLSSPNFSTSSSSASTPSSPTVSSPRHDGGEDFLGQGKKIKDIIVINRTNHHHHHHHHYYCYTILSAVPTKTVIINILNKFLKGRPVKEDLVQSRVLKSEFRPIGLRYSVIELLCNHLEKNALEIEGIFRISGSANQIRIFWSTFGSDNIEFPPAPINEHNISGALKLYIREQVEPLIPFDVWSGFVSNLTSKNLEIDCNALIQLCSRMTSENQRILKRVVRLMVILVRHSSLNKMNPFNMGIVFGPSLFKSKSDSPNIFNEAKYSNEVVTMIIQNYNRVFPDLEVPILGTETNTENESPDDSSSHIQPIPTSSIKAVVSAVNAQTPAQNRSHSPLTLTPIGSTTPNSSASNLLKEAATRRASISSNSGGVRRGSSGSTGGGSGSNLDLSSTSSPDIHPQLLDAQHMVDETKSSPLAHMKPTDFSMVQHLRKKLSKTKQFKNEEIWDHFLSIRVQGNLVQAQKQFSTMMSSNSSGLLSSTMIVDKKKKKEKSSDQALNNAAANSAAINFTPIYILVTSRNIFFFDTQNYAIESIIPHERLKEFAFDSVNPGLFSFLDSATHRISYFLIPRSKILDSLTKSLERGRAIAKLSNKTLAHLQARKFAMLESSSTQGFGKLAESRPVFESLAASGFSELDVWEGTVDLLEVVKKFSKILVPVDPKAVVEFLLPGIPEFNGIYRKSYKLDINTSVFKIICLICEKAKLAPSKFVLRTLKGRTLFDNGSLAQYGLGTLFTTWQLRLISLDSPESTGNFVVEFQLPDSPEFKNMQKKSIKVDAYQPLKRIMKGLCDKLRVPKYHYYDLIGPEGQVLSGDDILSSIGLGIKFKTCKMKLQKKVFPVGKGPSYDTPICRAIVEDITDAVWAKLQDRHRERIRIYCKHLLDYIVDQTFVEISKAETVPKRVSMLGRNSRAEFYALLAQKEEEDLILQNTDGYRNMVIRARMVGGTGIDINPPTYPSQNYPLFKPTMVKLLPTHTGGGGGGYGGGGMVPLPRGLNGAIPTLRDIKVSNATNAFMSELKDVRDHLNRGAQQQGNGGAPLGQSILAATNALRQTERKFKTTIINNNSTQLNSIVLQLQMKPGTSKLVQQLKSRMNEVNLDSTKQIKEEDIEDLIPSSFNITNQ</sequence>
<dbReference type="GO" id="GO:0005096">
    <property type="term" value="F:GTPase activator activity"/>
    <property type="evidence" value="ECO:0007669"/>
    <property type="project" value="TreeGrafter"/>
</dbReference>
<feature type="compositionally biased region" description="Low complexity" evidence="3">
    <location>
        <begin position="410"/>
        <end position="419"/>
    </location>
</feature>
<dbReference type="PANTHER" id="PTHR45808">
    <property type="entry name" value="RHO GTPASE-ACTIVATING PROTEIN 68F"/>
    <property type="match status" value="1"/>
</dbReference>
<dbReference type="EMBL" id="GL883008">
    <property type="protein sequence ID" value="EGG23695.1"/>
    <property type="molecule type" value="Genomic_DNA"/>
</dbReference>
<proteinExistence type="predicted"/>
<dbReference type="OrthoDB" id="17210at2759"/>
<feature type="compositionally biased region" description="Low complexity" evidence="3">
    <location>
        <begin position="24"/>
        <end position="49"/>
    </location>
</feature>
<dbReference type="AlphaFoldDB" id="F4PMV1"/>
<gene>
    <name evidence="5" type="primary">gacE</name>
    <name evidence="5" type="ORF">DFA_05829</name>
</gene>
<evidence type="ECO:0000313" key="5">
    <source>
        <dbReference type="EMBL" id="EGG23695.1"/>
    </source>
</evidence>
<feature type="region of interest" description="Disordered" evidence="3">
    <location>
        <begin position="17"/>
        <end position="59"/>
    </location>
</feature>
<dbReference type="PANTHER" id="PTHR45808:SF2">
    <property type="entry name" value="RHO GTPASE-ACTIVATING PROTEIN 68F"/>
    <property type="match status" value="1"/>
</dbReference>
<evidence type="ECO:0000313" key="6">
    <source>
        <dbReference type="Proteomes" id="UP000007797"/>
    </source>
</evidence>
<dbReference type="GeneID" id="14874874"/>
<dbReference type="SMART" id="SM00324">
    <property type="entry name" value="RhoGAP"/>
    <property type="match status" value="1"/>
</dbReference>
<feature type="domain" description="Rho-GAP" evidence="4">
    <location>
        <begin position="124"/>
        <end position="306"/>
    </location>
</feature>
<dbReference type="GO" id="GO:0007264">
    <property type="term" value="P:small GTPase-mediated signal transduction"/>
    <property type="evidence" value="ECO:0007669"/>
    <property type="project" value="TreeGrafter"/>
</dbReference>
<dbReference type="KEGG" id="dfa:DFA_05829"/>
<dbReference type="RefSeq" id="XP_004361546.1">
    <property type="nucleotide sequence ID" value="XM_004361489.1"/>
</dbReference>
<accession>F4PMV1</accession>
<dbReference type="Pfam" id="PF00620">
    <property type="entry name" value="RhoGAP"/>
    <property type="match status" value="1"/>
</dbReference>
<evidence type="ECO:0000256" key="2">
    <source>
        <dbReference type="ARBA" id="ARBA00022490"/>
    </source>
</evidence>
<dbReference type="GO" id="GO:0005737">
    <property type="term" value="C:cytoplasm"/>
    <property type="evidence" value="ECO:0007669"/>
    <property type="project" value="UniProtKB-SubCell"/>
</dbReference>
<feature type="compositionally biased region" description="Low complexity" evidence="3">
    <location>
        <begin position="388"/>
        <end position="401"/>
    </location>
</feature>
<dbReference type="STRING" id="1054147.F4PMV1"/>
<evidence type="ECO:0000259" key="4">
    <source>
        <dbReference type="PROSITE" id="PS50238"/>
    </source>
</evidence>
<evidence type="ECO:0000256" key="3">
    <source>
        <dbReference type="SAM" id="MobiDB-lite"/>
    </source>
</evidence>
<dbReference type="InterPro" id="IPR000198">
    <property type="entry name" value="RhoGAP_dom"/>
</dbReference>
<keyword evidence="6" id="KW-1185">Reference proteome</keyword>
<dbReference type="Gene3D" id="1.10.555.10">
    <property type="entry name" value="Rho GTPase activation protein"/>
    <property type="match status" value="1"/>
</dbReference>
<organism evidence="5 6">
    <name type="scientific">Cavenderia fasciculata</name>
    <name type="common">Slime mold</name>
    <name type="synonym">Dictyostelium fasciculatum</name>
    <dbReference type="NCBI Taxonomy" id="261658"/>
    <lineage>
        <taxon>Eukaryota</taxon>
        <taxon>Amoebozoa</taxon>
        <taxon>Evosea</taxon>
        <taxon>Eumycetozoa</taxon>
        <taxon>Dictyostelia</taxon>
        <taxon>Acytosteliales</taxon>
        <taxon>Cavenderiaceae</taxon>
        <taxon>Cavenderia</taxon>
    </lineage>
</organism>
<reference evidence="6" key="1">
    <citation type="journal article" date="2011" name="Genome Res.">
        <title>Phylogeny-wide analysis of social amoeba genomes highlights ancient origins for complex intercellular communication.</title>
        <authorList>
            <person name="Heidel A.J."/>
            <person name="Lawal H.M."/>
            <person name="Felder M."/>
            <person name="Schilde C."/>
            <person name="Helps N.R."/>
            <person name="Tunggal B."/>
            <person name="Rivero F."/>
            <person name="John U."/>
            <person name="Schleicher M."/>
            <person name="Eichinger L."/>
            <person name="Platzer M."/>
            <person name="Noegel A.A."/>
            <person name="Schaap P."/>
            <person name="Gloeckner G."/>
        </authorList>
    </citation>
    <scope>NUCLEOTIDE SEQUENCE [LARGE SCALE GENOMIC DNA]</scope>
    <source>
        <strain evidence="6">SH3</strain>
    </source>
</reference>
<feature type="compositionally biased region" description="Polar residues" evidence="3">
    <location>
        <begin position="348"/>
        <end position="377"/>
    </location>
</feature>
<dbReference type="OMA" id="IICLICE"/>
<protein>
    <submittedName>
        <fullName evidence="5">RhoGAP domain-containing protein</fullName>
    </submittedName>
</protein>
<dbReference type="InterPro" id="IPR008936">
    <property type="entry name" value="Rho_GTPase_activation_prot"/>
</dbReference>
<evidence type="ECO:0000256" key="1">
    <source>
        <dbReference type="ARBA" id="ARBA00004496"/>
    </source>
</evidence>